<reference evidence="5" key="1">
    <citation type="submission" date="2023-06" db="EMBL/GenBank/DDBJ databases">
        <title>Genome-scale phylogeny and comparative genomics of the fungal order Sordariales.</title>
        <authorList>
            <consortium name="Lawrence Berkeley National Laboratory"/>
            <person name="Hensen N."/>
            <person name="Bonometti L."/>
            <person name="Westerberg I."/>
            <person name="Brannstrom I.O."/>
            <person name="Guillou S."/>
            <person name="Cros-Aarteil S."/>
            <person name="Calhoun S."/>
            <person name="Haridas S."/>
            <person name="Kuo A."/>
            <person name="Mondo S."/>
            <person name="Pangilinan J."/>
            <person name="Riley R."/>
            <person name="Labutti K."/>
            <person name="Andreopoulos B."/>
            <person name="Lipzen A."/>
            <person name="Chen C."/>
            <person name="Yanf M."/>
            <person name="Daum C."/>
            <person name="Ng V."/>
            <person name="Clum A."/>
            <person name="Steindorff A."/>
            <person name="Ohm R."/>
            <person name="Martin F."/>
            <person name="Silar P."/>
            <person name="Natvig D."/>
            <person name="Lalanne C."/>
            <person name="Gautier V."/>
            <person name="Ament-Velasquez S.L."/>
            <person name="Kruys A."/>
            <person name="Hutchinson M.I."/>
            <person name="Powell A.J."/>
            <person name="Barry K."/>
            <person name="Miller A.N."/>
            <person name="Grigoriev I.V."/>
            <person name="Debuchy R."/>
            <person name="Gladieux P."/>
            <person name="Thoren M.H."/>
            <person name="Johannesson H."/>
        </authorList>
    </citation>
    <scope>NUCLEOTIDE SEQUENCE</scope>
    <source>
        <strain evidence="5">CBS 540.89</strain>
    </source>
</reference>
<keyword evidence="1 3" id="KW-0732">Signal</keyword>
<sequence>MRFSGLSVLGFASVVLAQWDPTPGFNVLSKPSFDEVVPAGKPYDVEWAGTDEFPEAITIKLYGGKARNSLDLVSTIASGVDSAEGTYSWAVPADLGTAAVYGIRIESETNSTRFQWGNPFTIKSGKPSTSTTASGSASATETETKTKTTVTSTKASETKTSTQTKTTLTTTFSANSSTTAPPQTTVTTVIDEEEEETTTAASTTATSTSTSIPTGAGVRAVGGASSFALLGGVALAVLAF</sequence>
<protein>
    <submittedName>
        <fullName evidence="5">Ser-Thr-rich glycosyl-phosphatidyl-inositol-anchored membrane family-domain-containing protein</fullName>
    </submittedName>
</protein>
<feature type="compositionally biased region" description="Low complexity" evidence="2">
    <location>
        <begin position="198"/>
        <end position="214"/>
    </location>
</feature>
<dbReference type="PANTHER" id="PTHR40633">
    <property type="entry name" value="MATRIX PROTEIN, PUTATIVE (AFU_ORTHOLOGUE AFUA_8G05410)-RELATED"/>
    <property type="match status" value="1"/>
</dbReference>
<dbReference type="AlphaFoldDB" id="A0AA40EYQ6"/>
<feature type="region of interest" description="Disordered" evidence="2">
    <location>
        <begin position="116"/>
        <end position="214"/>
    </location>
</feature>
<dbReference type="Proteomes" id="UP001172159">
    <property type="component" value="Unassembled WGS sequence"/>
</dbReference>
<feature type="signal peptide" evidence="3">
    <location>
        <begin position="1"/>
        <end position="17"/>
    </location>
</feature>
<evidence type="ECO:0000256" key="2">
    <source>
        <dbReference type="SAM" id="MobiDB-lite"/>
    </source>
</evidence>
<organism evidence="5 6">
    <name type="scientific">Apiosordaria backusii</name>
    <dbReference type="NCBI Taxonomy" id="314023"/>
    <lineage>
        <taxon>Eukaryota</taxon>
        <taxon>Fungi</taxon>
        <taxon>Dikarya</taxon>
        <taxon>Ascomycota</taxon>
        <taxon>Pezizomycotina</taxon>
        <taxon>Sordariomycetes</taxon>
        <taxon>Sordariomycetidae</taxon>
        <taxon>Sordariales</taxon>
        <taxon>Lasiosphaeriaceae</taxon>
        <taxon>Apiosordaria</taxon>
    </lineage>
</organism>
<evidence type="ECO:0000256" key="1">
    <source>
        <dbReference type="ARBA" id="ARBA00022729"/>
    </source>
</evidence>
<feature type="compositionally biased region" description="Low complexity" evidence="2">
    <location>
        <begin position="126"/>
        <end position="189"/>
    </location>
</feature>
<evidence type="ECO:0000256" key="3">
    <source>
        <dbReference type="SAM" id="SignalP"/>
    </source>
</evidence>
<feature type="chain" id="PRO_5041219311" evidence="3">
    <location>
        <begin position="18"/>
        <end position="240"/>
    </location>
</feature>
<evidence type="ECO:0000313" key="5">
    <source>
        <dbReference type="EMBL" id="KAK0747971.1"/>
    </source>
</evidence>
<feature type="domain" description="Yeast cell wall synthesis Kre9/Knh1-like N-terminal" evidence="4">
    <location>
        <begin position="30"/>
        <end position="122"/>
    </location>
</feature>
<dbReference type="Pfam" id="PF10342">
    <property type="entry name" value="Kre9_KNH"/>
    <property type="match status" value="1"/>
</dbReference>
<dbReference type="InterPro" id="IPR052982">
    <property type="entry name" value="SRP1/TIP1-like"/>
</dbReference>
<accession>A0AA40EYQ6</accession>
<name>A0AA40EYQ6_9PEZI</name>
<dbReference type="InterPro" id="IPR018466">
    <property type="entry name" value="Kre9/Knh1-like_N"/>
</dbReference>
<dbReference type="PANTHER" id="PTHR40633:SF1">
    <property type="entry name" value="GPI ANCHORED SERINE-THREONINE RICH PROTEIN (AFU_ORTHOLOGUE AFUA_1G03630)"/>
    <property type="match status" value="1"/>
</dbReference>
<dbReference type="EMBL" id="JAUKTV010000001">
    <property type="protein sequence ID" value="KAK0747971.1"/>
    <property type="molecule type" value="Genomic_DNA"/>
</dbReference>
<keyword evidence="6" id="KW-1185">Reference proteome</keyword>
<evidence type="ECO:0000259" key="4">
    <source>
        <dbReference type="Pfam" id="PF10342"/>
    </source>
</evidence>
<evidence type="ECO:0000313" key="6">
    <source>
        <dbReference type="Proteomes" id="UP001172159"/>
    </source>
</evidence>
<gene>
    <name evidence="5" type="ORF">B0T21DRAFT_355547</name>
</gene>
<comment type="caution">
    <text evidence="5">The sequence shown here is derived from an EMBL/GenBank/DDBJ whole genome shotgun (WGS) entry which is preliminary data.</text>
</comment>
<proteinExistence type="predicted"/>